<dbReference type="Pfam" id="PF05173">
    <property type="entry name" value="DapB_C"/>
    <property type="match status" value="1"/>
</dbReference>
<dbReference type="InterPro" id="IPR022664">
    <property type="entry name" value="DapB_N_CS"/>
</dbReference>
<evidence type="ECO:0000256" key="10">
    <source>
        <dbReference type="ARBA" id="ARBA00038983"/>
    </source>
</evidence>
<evidence type="ECO:0000256" key="5">
    <source>
        <dbReference type="ARBA" id="ARBA00022915"/>
    </source>
</evidence>
<feature type="active site" description="Proton donor/acceptor" evidence="13">
    <location>
        <position position="131"/>
    </location>
</feature>
<evidence type="ECO:0000256" key="7">
    <source>
        <dbReference type="ARBA" id="ARBA00023027"/>
    </source>
</evidence>
<comment type="similarity">
    <text evidence="1 13">Belongs to the DapB family.</text>
</comment>
<evidence type="ECO:0000256" key="8">
    <source>
        <dbReference type="ARBA" id="ARBA00023154"/>
    </source>
</evidence>
<comment type="pathway">
    <text evidence="9 13">Amino-acid biosynthesis; L-lysine biosynthesis via DAP pathway; (S)-tetrahydrodipicolinate from L-aspartate: step 4/4.</text>
</comment>
<comment type="catalytic activity">
    <reaction evidence="11 13">
        <text>(S)-2,3,4,5-tetrahydrodipicolinate + NADP(+) + H2O = (2S,4S)-4-hydroxy-2,3,4,5-tetrahydrodipicolinate + NADPH + H(+)</text>
        <dbReference type="Rhea" id="RHEA:35331"/>
        <dbReference type="ChEBI" id="CHEBI:15377"/>
        <dbReference type="ChEBI" id="CHEBI:15378"/>
        <dbReference type="ChEBI" id="CHEBI:16845"/>
        <dbReference type="ChEBI" id="CHEBI:57783"/>
        <dbReference type="ChEBI" id="CHEBI:58349"/>
        <dbReference type="ChEBI" id="CHEBI:67139"/>
        <dbReference type="EC" id="1.17.1.8"/>
    </reaction>
</comment>
<feature type="domain" description="Dihydrodipicolinate reductase N-terminal" evidence="14">
    <location>
        <begin position="3"/>
        <end position="100"/>
    </location>
</feature>
<proteinExistence type="inferred from homology"/>
<evidence type="ECO:0000313" key="17">
    <source>
        <dbReference type="Proteomes" id="UP001197214"/>
    </source>
</evidence>
<dbReference type="Pfam" id="PF01113">
    <property type="entry name" value="DapB_N"/>
    <property type="match status" value="1"/>
</dbReference>
<feature type="binding site" evidence="13">
    <location>
        <begin position="98"/>
        <end position="101"/>
    </location>
    <ligand>
        <name>NAD(+)</name>
        <dbReference type="ChEBI" id="CHEBI:57540"/>
    </ligand>
</feature>
<keyword evidence="2 13" id="KW-0963">Cytoplasm</keyword>
<feature type="binding site" evidence="13">
    <location>
        <position position="39"/>
    </location>
    <ligand>
        <name>NADP(+)</name>
        <dbReference type="ChEBI" id="CHEBI:58349"/>
    </ligand>
</feature>
<comment type="function">
    <text evidence="13">Catalyzes the conversion of 4-hydroxy-tetrahydrodipicolinate (HTPA) to tetrahydrodipicolinate.</text>
</comment>
<evidence type="ECO:0000256" key="9">
    <source>
        <dbReference type="ARBA" id="ARBA00037922"/>
    </source>
</evidence>
<keyword evidence="5 13" id="KW-0220">Diaminopimelate biosynthesis</keyword>
<comment type="catalytic activity">
    <reaction evidence="12 13">
        <text>(S)-2,3,4,5-tetrahydrodipicolinate + NAD(+) + H2O = (2S,4S)-4-hydroxy-2,3,4,5-tetrahydrodipicolinate + NADH + H(+)</text>
        <dbReference type="Rhea" id="RHEA:35323"/>
        <dbReference type="ChEBI" id="CHEBI:15377"/>
        <dbReference type="ChEBI" id="CHEBI:15378"/>
        <dbReference type="ChEBI" id="CHEBI:16845"/>
        <dbReference type="ChEBI" id="CHEBI:57540"/>
        <dbReference type="ChEBI" id="CHEBI:57945"/>
        <dbReference type="ChEBI" id="CHEBI:67139"/>
        <dbReference type="EC" id="1.17.1.8"/>
    </reaction>
</comment>
<evidence type="ECO:0000259" key="14">
    <source>
        <dbReference type="Pfam" id="PF01113"/>
    </source>
</evidence>
<keyword evidence="4 13" id="KW-0521">NADP</keyword>
<reference evidence="16 17" key="1">
    <citation type="submission" date="2021-07" db="EMBL/GenBank/DDBJ databases">
        <title>Stakelama flava sp. nov., a novel endophytic bacterium isolated from branch of Kandelia candel.</title>
        <authorList>
            <person name="Tuo L."/>
        </authorList>
    </citation>
    <scope>NUCLEOTIDE SEQUENCE [LARGE SCALE GENOMIC DNA]</scope>
    <source>
        <strain evidence="16 17">CBK3Z-3</strain>
    </source>
</reference>
<dbReference type="PIRSF" id="PIRSF000161">
    <property type="entry name" value="DHPR"/>
    <property type="match status" value="1"/>
</dbReference>
<comment type="subunit">
    <text evidence="13">Homotetramer.</text>
</comment>
<keyword evidence="8 13" id="KW-0457">Lysine biosynthesis</keyword>
<feature type="active site" description="Proton donor" evidence="13">
    <location>
        <position position="135"/>
    </location>
</feature>
<evidence type="ECO:0000256" key="11">
    <source>
        <dbReference type="ARBA" id="ARBA00049080"/>
    </source>
</evidence>
<dbReference type="PANTHER" id="PTHR20836">
    <property type="entry name" value="DIHYDRODIPICOLINATE REDUCTASE"/>
    <property type="match status" value="1"/>
</dbReference>
<dbReference type="HAMAP" id="MF_00102">
    <property type="entry name" value="DapB"/>
    <property type="match status" value="1"/>
</dbReference>
<evidence type="ECO:0000256" key="13">
    <source>
        <dbReference type="HAMAP-Rule" id="MF_00102"/>
    </source>
</evidence>
<dbReference type="RefSeq" id="WP_219239055.1">
    <property type="nucleotide sequence ID" value="NZ_JAHWZX010000015.1"/>
</dbReference>
<gene>
    <name evidence="13 16" type="primary">dapB</name>
    <name evidence="16" type="ORF">KY084_13740</name>
</gene>
<keyword evidence="7 13" id="KW-0520">NAD</keyword>
<feature type="binding site" evidence="13">
    <location>
        <begin position="74"/>
        <end position="76"/>
    </location>
    <ligand>
        <name>NAD(+)</name>
        <dbReference type="ChEBI" id="CHEBI:57540"/>
    </ligand>
</feature>
<dbReference type="GO" id="GO:0008839">
    <property type="term" value="F:4-hydroxy-tetrahydrodipicolinate reductase"/>
    <property type="evidence" value="ECO:0007669"/>
    <property type="project" value="UniProtKB-EC"/>
</dbReference>
<feature type="binding site" evidence="13">
    <location>
        <position position="132"/>
    </location>
    <ligand>
        <name>(S)-2,3,4,5-tetrahydrodipicolinate</name>
        <dbReference type="ChEBI" id="CHEBI:16845"/>
    </ligand>
</feature>
<sequence length="242" mass="24823">MTSIGILGNEGRMGRAIAAAIKEAKATHAGGIGSAGDPRGLAEKCDVLIDFTAPAALPANLAAAQDAGRAIVIGTTGLTADDHGRIDAAAERIAVLQTGNTSLGIVMLCALVRQAAASLGSDWDVEIAEMHHRMKVDAPSGTALMLGEAAAAGHGDTLDAVRTPAREGHTGARKTGTIGFSALRGGTVAGDHMVVFAGEGERIELAHRAEDRMIFARGAVRAALWLSRQAPGRYTMNQVLGM</sequence>
<keyword evidence="17" id="KW-1185">Reference proteome</keyword>
<evidence type="ECO:0000256" key="3">
    <source>
        <dbReference type="ARBA" id="ARBA00022605"/>
    </source>
</evidence>
<evidence type="ECO:0000256" key="1">
    <source>
        <dbReference type="ARBA" id="ARBA00006642"/>
    </source>
</evidence>
<feature type="binding site" evidence="13">
    <location>
        <position position="37"/>
    </location>
    <ligand>
        <name>NAD(+)</name>
        <dbReference type="ChEBI" id="CHEBI:57540"/>
    </ligand>
</feature>
<name>A0ABS6XNX7_9SPHN</name>
<dbReference type="EMBL" id="JAHWZX010000015">
    <property type="protein sequence ID" value="MBW4331930.1"/>
    <property type="molecule type" value="Genomic_DNA"/>
</dbReference>
<comment type="caution">
    <text evidence="16">The sequence shown here is derived from an EMBL/GenBank/DDBJ whole genome shotgun (WGS) entry which is preliminary data.</text>
</comment>
<feature type="binding site" evidence="13">
    <location>
        <begin position="8"/>
        <end position="13"/>
    </location>
    <ligand>
        <name>NAD(+)</name>
        <dbReference type="ChEBI" id="CHEBI:57540"/>
    </ligand>
</feature>
<dbReference type="Proteomes" id="UP001197214">
    <property type="component" value="Unassembled WGS sequence"/>
</dbReference>
<dbReference type="InterPro" id="IPR022663">
    <property type="entry name" value="DapB_C"/>
</dbReference>
<dbReference type="NCBIfam" id="TIGR00036">
    <property type="entry name" value="dapB"/>
    <property type="match status" value="1"/>
</dbReference>
<feature type="domain" description="Dihydrodipicolinate reductase C-terminal" evidence="15">
    <location>
        <begin position="104"/>
        <end position="240"/>
    </location>
</feature>
<accession>A0ABS6XNX7</accession>
<protein>
    <recommendedName>
        <fullName evidence="10 13">4-hydroxy-tetrahydrodipicolinate reductase</fullName>
        <shortName evidence="13">HTPA reductase</shortName>
        <ecNumber evidence="10 13">1.17.1.8</ecNumber>
    </recommendedName>
</protein>
<dbReference type="PROSITE" id="PS01298">
    <property type="entry name" value="DAPB"/>
    <property type="match status" value="1"/>
</dbReference>
<evidence type="ECO:0000256" key="4">
    <source>
        <dbReference type="ARBA" id="ARBA00022857"/>
    </source>
</evidence>
<evidence type="ECO:0000256" key="12">
    <source>
        <dbReference type="ARBA" id="ARBA00049396"/>
    </source>
</evidence>
<comment type="subcellular location">
    <subcellularLocation>
        <location evidence="13">Cytoplasm</location>
    </subcellularLocation>
</comment>
<comment type="caution">
    <text evidence="13">Was originally thought to be a dihydrodipicolinate reductase (DHDPR), catalyzing the conversion of dihydrodipicolinate to tetrahydrodipicolinate. However, it was shown in E.coli that the substrate of the enzymatic reaction is not dihydrodipicolinate (DHDP) but in fact (2S,4S)-4-hydroxy-2,3,4,5-tetrahydrodipicolinic acid (HTPA), the product released by the DapA-catalyzed reaction.</text>
</comment>
<dbReference type="EC" id="1.17.1.8" evidence="10 13"/>
<feature type="binding site" evidence="13">
    <location>
        <begin position="141"/>
        <end position="142"/>
    </location>
    <ligand>
        <name>(S)-2,3,4,5-tetrahydrodipicolinate</name>
        <dbReference type="ChEBI" id="CHEBI:16845"/>
    </ligand>
</feature>
<organism evidence="16 17">
    <name type="scientific">Stakelama flava</name>
    <dbReference type="NCBI Taxonomy" id="2860338"/>
    <lineage>
        <taxon>Bacteria</taxon>
        <taxon>Pseudomonadati</taxon>
        <taxon>Pseudomonadota</taxon>
        <taxon>Alphaproteobacteria</taxon>
        <taxon>Sphingomonadales</taxon>
        <taxon>Sphingomonadaceae</taxon>
        <taxon>Stakelama</taxon>
    </lineage>
</organism>
<evidence type="ECO:0000256" key="6">
    <source>
        <dbReference type="ARBA" id="ARBA00023002"/>
    </source>
</evidence>
<dbReference type="InterPro" id="IPR023940">
    <property type="entry name" value="DHDPR_bac"/>
</dbReference>
<dbReference type="InterPro" id="IPR000846">
    <property type="entry name" value="DapB_N"/>
</dbReference>
<evidence type="ECO:0000259" key="15">
    <source>
        <dbReference type="Pfam" id="PF05173"/>
    </source>
</evidence>
<keyword evidence="3 13" id="KW-0028">Amino-acid biosynthesis</keyword>
<evidence type="ECO:0000256" key="2">
    <source>
        <dbReference type="ARBA" id="ARBA00022490"/>
    </source>
</evidence>
<dbReference type="PANTHER" id="PTHR20836:SF0">
    <property type="entry name" value="4-HYDROXY-TETRAHYDRODIPICOLINATE REDUCTASE 1, CHLOROPLASTIC-RELATED"/>
    <property type="match status" value="1"/>
</dbReference>
<evidence type="ECO:0000313" key="16">
    <source>
        <dbReference type="EMBL" id="MBW4331930.1"/>
    </source>
</evidence>
<keyword evidence="6 13" id="KW-0560">Oxidoreductase</keyword>